<sequence>MWLCEECRSGAGPNRQVEVHNEAAVDHNITSDSTNQLSSPLVEDASSPVSMDTSPVEKQELPDLNLVPSDSDSAN</sequence>
<comment type="caution">
    <text evidence="2">The sequence shown here is derived from an EMBL/GenBank/DDBJ whole genome shotgun (WGS) entry which is preliminary data.</text>
</comment>
<evidence type="ECO:0000313" key="3">
    <source>
        <dbReference type="Proteomes" id="UP000489600"/>
    </source>
</evidence>
<protein>
    <submittedName>
        <fullName evidence="2">Uncharacterized protein</fullName>
    </submittedName>
</protein>
<dbReference type="AlphaFoldDB" id="A0A565CVJ1"/>
<dbReference type="Proteomes" id="UP000489600">
    <property type="component" value="Unassembled WGS sequence"/>
</dbReference>
<gene>
    <name evidence="2" type="ORF">ANE_LOCUS28018</name>
</gene>
<reference evidence="2" key="1">
    <citation type="submission" date="2019-07" db="EMBL/GenBank/DDBJ databases">
        <authorList>
            <person name="Dittberner H."/>
        </authorList>
    </citation>
    <scope>NUCLEOTIDE SEQUENCE [LARGE SCALE GENOMIC DNA]</scope>
</reference>
<feature type="region of interest" description="Disordered" evidence="1">
    <location>
        <begin position="25"/>
        <end position="75"/>
    </location>
</feature>
<dbReference type="EMBL" id="CABITT030000008">
    <property type="protein sequence ID" value="VVB17574.1"/>
    <property type="molecule type" value="Genomic_DNA"/>
</dbReference>
<evidence type="ECO:0000313" key="2">
    <source>
        <dbReference type="EMBL" id="VVB17574.1"/>
    </source>
</evidence>
<proteinExistence type="predicted"/>
<evidence type="ECO:0000256" key="1">
    <source>
        <dbReference type="SAM" id="MobiDB-lite"/>
    </source>
</evidence>
<keyword evidence="3" id="KW-1185">Reference proteome</keyword>
<feature type="compositionally biased region" description="Polar residues" evidence="1">
    <location>
        <begin position="28"/>
        <end position="39"/>
    </location>
</feature>
<name>A0A565CVJ1_9BRAS</name>
<accession>A0A565CVJ1</accession>
<organism evidence="2 3">
    <name type="scientific">Arabis nemorensis</name>
    <dbReference type="NCBI Taxonomy" id="586526"/>
    <lineage>
        <taxon>Eukaryota</taxon>
        <taxon>Viridiplantae</taxon>
        <taxon>Streptophyta</taxon>
        <taxon>Embryophyta</taxon>
        <taxon>Tracheophyta</taxon>
        <taxon>Spermatophyta</taxon>
        <taxon>Magnoliopsida</taxon>
        <taxon>eudicotyledons</taxon>
        <taxon>Gunneridae</taxon>
        <taxon>Pentapetalae</taxon>
        <taxon>rosids</taxon>
        <taxon>malvids</taxon>
        <taxon>Brassicales</taxon>
        <taxon>Brassicaceae</taxon>
        <taxon>Arabideae</taxon>
        <taxon>Arabis</taxon>
    </lineage>
</organism>